<accession>A0AAN6LMJ5</accession>
<dbReference type="Gene3D" id="3.40.50.1820">
    <property type="entry name" value="alpha/beta hydrolase"/>
    <property type="match status" value="1"/>
</dbReference>
<reference evidence="6 7" key="1">
    <citation type="submission" date="2021-02" db="EMBL/GenBank/DDBJ databases">
        <title>Genome assembly of Pseudopithomyces chartarum.</title>
        <authorList>
            <person name="Jauregui R."/>
            <person name="Singh J."/>
            <person name="Voisey C."/>
        </authorList>
    </citation>
    <scope>NUCLEOTIDE SEQUENCE [LARGE SCALE GENOMIC DNA]</scope>
    <source>
        <strain evidence="6 7">AGR01</strain>
    </source>
</reference>
<feature type="signal peptide" evidence="3">
    <location>
        <begin position="1"/>
        <end position="21"/>
    </location>
</feature>
<proteinExistence type="inferred from homology"/>
<protein>
    <recommendedName>
        <fullName evidence="8">AB hydrolase-1 domain-containing protein</fullName>
    </recommendedName>
</protein>
<feature type="domain" description="AB hydrolase-1" evidence="4">
    <location>
        <begin position="100"/>
        <end position="292"/>
    </location>
</feature>
<evidence type="ECO:0000313" key="6">
    <source>
        <dbReference type="EMBL" id="KAK3197436.1"/>
    </source>
</evidence>
<evidence type="ECO:0000313" key="7">
    <source>
        <dbReference type="Proteomes" id="UP001280581"/>
    </source>
</evidence>
<feature type="chain" id="PRO_5042869034" description="AB hydrolase-1 domain-containing protein" evidence="3">
    <location>
        <begin position="22"/>
        <end position="703"/>
    </location>
</feature>
<dbReference type="AlphaFoldDB" id="A0AAN6LMJ5"/>
<dbReference type="Pfam" id="PF00561">
    <property type="entry name" value="Abhydrolase_1"/>
    <property type="match status" value="1"/>
</dbReference>
<name>A0AAN6LMJ5_9PLEO</name>
<dbReference type="InterPro" id="IPR051601">
    <property type="entry name" value="Serine_prot/Carboxylest_S33"/>
</dbReference>
<keyword evidence="3" id="KW-0732">Signal</keyword>
<dbReference type="PANTHER" id="PTHR43248">
    <property type="entry name" value="2-SUCCINYL-6-HYDROXY-2,4-CYCLOHEXADIENE-1-CARBOXYLATE SYNTHASE"/>
    <property type="match status" value="1"/>
</dbReference>
<gene>
    <name evidence="6" type="ORF">GRF29_216g126163</name>
</gene>
<feature type="domain" description="Peptidase S33 tripeptidyl aminopeptidase-like C-terminal" evidence="5">
    <location>
        <begin position="405"/>
        <end position="478"/>
    </location>
</feature>
<dbReference type="InterPro" id="IPR000073">
    <property type="entry name" value="AB_hydrolase_1"/>
</dbReference>
<dbReference type="PANTHER" id="PTHR43248:SF30">
    <property type="entry name" value="AB HYDROLASE-1 DOMAIN-CONTAINING PROTEIN"/>
    <property type="match status" value="1"/>
</dbReference>
<evidence type="ECO:0008006" key="8">
    <source>
        <dbReference type="Google" id="ProtNLM"/>
    </source>
</evidence>
<dbReference type="Proteomes" id="UP001280581">
    <property type="component" value="Unassembled WGS sequence"/>
</dbReference>
<comment type="caution">
    <text evidence="6">The sequence shown here is derived from an EMBL/GenBank/DDBJ whole genome shotgun (WGS) entry which is preliminary data.</text>
</comment>
<evidence type="ECO:0000256" key="2">
    <source>
        <dbReference type="ARBA" id="ARBA00022801"/>
    </source>
</evidence>
<evidence type="ECO:0000256" key="3">
    <source>
        <dbReference type="SAM" id="SignalP"/>
    </source>
</evidence>
<evidence type="ECO:0000259" key="5">
    <source>
        <dbReference type="Pfam" id="PF08386"/>
    </source>
</evidence>
<keyword evidence="7" id="KW-1185">Reference proteome</keyword>
<dbReference type="GO" id="GO:0016787">
    <property type="term" value="F:hydrolase activity"/>
    <property type="evidence" value="ECO:0007669"/>
    <property type="project" value="UniProtKB-KW"/>
</dbReference>
<dbReference type="EMBL" id="WVTA01000018">
    <property type="protein sequence ID" value="KAK3197436.1"/>
    <property type="molecule type" value="Genomic_DNA"/>
</dbReference>
<organism evidence="6 7">
    <name type="scientific">Pseudopithomyces chartarum</name>
    <dbReference type="NCBI Taxonomy" id="1892770"/>
    <lineage>
        <taxon>Eukaryota</taxon>
        <taxon>Fungi</taxon>
        <taxon>Dikarya</taxon>
        <taxon>Ascomycota</taxon>
        <taxon>Pezizomycotina</taxon>
        <taxon>Dothideomycetes</taxon>
        <taxon>Pleosporomycetidae</taxon>
        <taxon>Pleosporales</taxon>
        <taxon>Massarineae</taxon>
        <taxon>Didymosphaeriaceae</taxon>
        <taxon>Pseudopithomyces</taxon>
    </lineage>
</organism>
<evidence type="ECO:0000259" key="4">
    <source>
        <dbReference type="Pfam" id="PF00561"/>
    </source>
</evidence>
<dbReference type="InterPro" id="IPR013595">
    <property type="entry name" value="Pept_S33_TAP-like_C"/>
</dbReference>
<evidence type="ECO:0000256" key="1">
    <source>
        <dbReference type="ARBA" id="ARBA00010088"/>
    </source>
</evidence>
<sequence length="703" mass="76684">MAPSTRFSAAIAALLISLTTAHPLLPDRTDLSSSTTLPSNLTASNISFGSCPEGFSSAVECATYAVPIDWDNVQGEQFNLSLVRWPANRSSTNSTNKIGTLFINPGGPGGSATAFVAGFAQGALPLPEGLHDAFDIIGLDPRGVGLSNAVTCDEKIRAERVSLFPKTQEEYDALVDKNRRYGESCRNLTGSLDHEAVRIALGDEPLNMVGLSYGSQLGAQYAALFPENIRTLVLDGMLQHSQSASSNSLIESLGYSLGLNNFFSWASEDETSALRGKDVEGIWKSLLANASLSPLPAPFCDGTTCRTNVTAEELLFNAQSGLIFKSPQVNLGGLSTWTSLASALYNATNGDASAFSASFATTDAGTAIYCLDLDHEPSVYDFTLMRSQQAMFNALKPLNQGACQSTALLHNCVGWPIAPRNPPQKLDVKSKTTILMVNSDADPSTAFPWAVGMLEEIRNKAFVTRIGDGHTSLLTGGETAGVIAEHQTQDVACYAIDLDEFRYPLRSMSKLLTNRLPTVQETFFSKSGAGLMTIQSSDEDGIDLKTPMVLKPPVCIQSSIKLVPEYTLGETFVRCWNNPPEDIKAMIIKENMTCSVRPSFRTRHVGFEQVLLSYCHMTPEIARLATEAFYKHNEWLFVLDSPTNAIPCNNFNRYPSPTMNHMIRRMYITMCIRLMYINFLHKLSKGALGFLNLKNLAITMEWN</sequence>
<comment type="similarity">
    <text evidence="1">Belongs to the peptidase S33 family.</text>
</comment>
<dbReference type="SUPFAM" id="SSF53474">
    <property type="entry name" value="alpha/beta-Hydrolases"/>
    <property type="match status" value="1"/>
</dbReference>
<keyword evidence="2" id="KW-0378">Hydrolase</keyword>
<dbReference type="Pfam" id="PF08386">
    <property type="entry name" value="Abhydrolase_4"/>
    <property type="match status" value="1"/>
</dbReference>
<dbReference type="InterPro" id="IPR029058">
    <property type="entry name" value="AB_hydrolase_fold"/>
</dbReference>